<dbReference type="GO" id="GO:0005524">
    <property type="term" value="F:ATP binding"/>
    <property type="evidence" value="ECO:0007669"/>
    <property type="project" value="UniProtKB-KW"/>
</dbReference>
<feature type="compositionally biased region" description="Pro residues" evidence="1">
    <location>
        <begin position="28"/>
        <end position="43"/>
    </location>
</feature>
<feature type="compositionally biased region" description="Low complexity" evidence="1">
    <location>
        <begin position="12"/>
        <end position="27"/>
    </location>
</feature>
<proteinExistence type="predicted"/>
<dbReference type="EMBL" id="LLZU01000002">
    <property type="protein sequence ID" value="KRV51025.1"/>
    <property type="molecule type" value="Genomic_DNA"/>
</dbReference>
<dbReference type="Proteomes" id="UP000050867">
    <property type="component" value="Unassembled WGS sequence"/>
</dbReference>
<evidence type="ECO:0000256" key="1">
    <source>
        <dbReference type="SAM" id="MobiDB-lite"/>
    </source>
</evidence>
<dbReference type="InterPro" id="IPR027417">
    <property type="entry name" value="P-loop_NTPase"/>
</dbReference>
<reference evidence="3 4" key="1">
    <citation type="submission" date="2015-10" db="EMBL/GenBank/DDBJ databases">
        <title>Draft genome sequence of pyrrolomycin-producing Streptomyces vitaminophilus.</title>
        <authorList>
            <person name="Graham D.E."/>
            <person name="Mahan K.M."/>
            <person name="Klingeman D.M."/>
            <person name="Hettich R.L."/>
            <person name="Parry R.J."/>
        </authorList>
    </citation>
    <scope>NUCLEOTIDE SEQUENCE [LARGE SCALE GENOMIC DNA]</scope>
    <source>
        <strain evidence="3 4">ATCC 31673</strain>
    </source>
</reference>
<sequence>MDGGGSMGFQQPADADPAPSPAGQVPRPAGPPPVPPRPAAPPSPHRDLVTWVHTERPVDVPGVYRFGHVPRPPEDPDRITNRRLLLGALLSPVLGWVVWRLVYLDVIPAWRFLALVSPESWDDEELMWDSYFWLLRLTVVAGVLYFGQWLEVYRRFVEPRVPPRVLALPPLRRFTTPELLRDAPSPHTAVPAHDRRRRGADTPSPRLLVQALLTAVLGWVVWRLMWEDTIPVWWFLERIAPESWLDEDLVWDSYAWLLRLTVVAGVLYFGQWLEVYRRFVEPRVPPRVLALPPLRTFTARRPPRRPEPPLPAPASAWPDLRAAGATALADRLDAEVRSGRMTDVDYVRISRAWENARMHAERSRVVTETVLRQGGASFTHPSGARDLPARSEARHDLLVSQLRLGLAPDQEKNPWAYRNAAIALDPGMLSTSLVAVGPPGSGKTRSVLRPVVESLNLQALCGRAAVVAVGPAEADLGPREAFDVVISLGDPASDYDFDLYGGAADPDEAAACLAEALLPEGEVDSRAARTALGQLLGPFHAAHGRYPAVGELRELLDGTPDAFAALRGVLDAAGAHQHLRDLMARERLHGRPEDVGPALADRVALLNRPAFAGFFDVHGLSHPFSLRALEHPLRVRICLPARGHAEASRILTRLVLAQFAAAVAARADRSLFACLVVDDAAHAVTEETVRDLQRLRSGHAGAVLALRSLDDVPEPLRGALLGAVGCHVALAGINTWDGGYFAETWGKTWVDDPRVTRAPDHYGGSFRRSMNTLRKLVTGRAVTTESVTVRKVERERWSASELAHSVPPGHAVVSLVTASGERVPPLLVDLNG</sequence>
<feature type="region of interest" description="Disordered" evidence="1">
    <location>
        <begin position="1"/>
        <end position="46"/>
    </location>
</feature>
<feature type="transmembrane region" description="Helical" evidence="2">
    <location>
        <begin position="207"/>
        <end position="226"/>
    </location>
</feature>
<dbReference type="AlphaFoldDB" id="A0A0T6LYC1"/>
<keyword evidence="2" id="KW-1133">Transmembrane helix</keyword>
<dbReference type="eggNOG" id="COG0433">
    <property type="taxonomic scope" value="Bacteria"/>
</dbReference>
<keyword evidence="3" id="KW-0067">ATP-binding</keyword>
<keyword evidence="2" id="KW-0472">Membrane</keyword>
<comment type="caution">
    <text evidence="3">The sequence shown here is derived from an EMBL/GenBank/DDBJ whole genome shotgun (WGS) entry which is preliminary data.</text>
</comment>
<dbReference type="STRING" id="76728.AQ490_02120"/>
<evidence type="ECO:0000313" key="3">
    <source>
        <dbReference type="EMBL" id="KRV51025.1"/>
    </source>
</evidence>
<name>A0A0T6LYC1_WENVI</name>
<organism evidence="3 4">
    <name type="scientific">Wenjunlia vitaminophila</name>
    <name type="common">Streptomyces vitaminophilus</name>
    <dbReference type="NCBI Taxonomy" id="76728"/>
    <lineage>
        <taxon>Bacteria</taxon>
        <taxon>Bacillati</taxon>
        <taxon>Actinomycetota</taxon>
        <taxon>Actinomycetes</taxon>
        <taxon>Kitasatosporales</taxon>
        <taxon>Streptomycetaceae</taxon>
        <taxon>Wenjunlia</taxon>
    </lineage>
</organism>
<accession>A0A0T6LYC1</accession>
<feature type="transmembrane region" description="Helical" evidence="2">
    <location>
        <begin position="84"/>
        <end position="110"/>
    </location>
</feature>
<feature type="region of interest" description="Disordered" evidence="1">
    <location>
        <begin position="182"/>
        <end position="202"/>
    </location>
</feature>
<keyword evidence="3" id="KW-0547">Nucleotide-binding</keyword>
<evidence type="ECO:0000256" key="2">
    <source>
        <dbReference type="SAM" id="Phobius"/>
    </source>
</evidence>
<dbReference type="RefSeq" id="WP_018384727.1">
    <property type="nucleotide sequence ID" value="NZ_LLZU01000002.1"/>
</dbReference>
<keyword evidence="2" id="KW-0812">Transmembrane</keyword>
<keyword evidence="4" id="KW-1185">Reference proteome</keyword>
<feature type="transmembrane region" description="Helical" evidence="2">
    <location>
        <begin position="130"/>
        <end position="150"/>
    </location>
</feature>
<protein>
    <submittedName>
        <fullName evidence="3">ATP-binding protein</fullName>
    </submittedName>
</protein>
<evidence type="ECO:0000313" key="4">
    <source>
        <dbReference type="Proteomes" id="UP000050867"/>
    </source>
</evidence>
<dbReference type="PANTHER" id="PTHR48125">
    <property type="entry name" value="LP07818P1"/>
    <property type="match status" value="1"/>
</dbReference>
<gene>
    <name evidence="3" type="ORF">AQ490_02120</name>
</gene>
<dbReference type="PANTHER" id="PTHR48125:SF12">
    <property type="entry name" value="AT HOOK TRANSCRIPTION FACTOR FAMILY-RELATED"/>
    <property type="match status" value="1"/>
</dbReference>
<dbReference type="SUPFAM" id="SSF52540">
    <property type="entry name" value="P-loop containing nucleoside triphosphate hydrolases"/>
    <property type="match status" value="1"/>
</dbReference>
<dbReference type="Gene3D" id="3.40.50.300">
    <property type="entry name" value="P-loop containing nucleotide triphosphate hydrolases"/>
    <property type="match status" value="1"/>
</dbReference>